<feature type="region of interest" description="Disordered" evidence="1">
    <location>
        <begin position="86"/>
        <end position="113"/>
    </location>
</feature>
<feature type="region of interest" description="Disordered" evidence="1">
    <location>
        <begin position="192"/>
        <end position="235"/>
    </location>
</feature>
<sequence>MEEVLASRVRRVFWLRGKALEHFENCLDCPFEGLTVAARATQQSGHSTGKSGKAAERLDMCFNVLRHLTEQNAHKYAREFGITEAGCPRKSPTSSTESDWEQQGLGSLPKDPHAIAQDDIEDRLDDLKAMLYDIHADLKAATPQAVPEGGVAPVRWERAVNGPPPAGPSKQCVGAAQAVSVHIEFEEIPAVPSFDATAEKHETAKKAGLAETPERGDGGELQQQLAVSLPRNQRP</sequence>
<comment type="caution">
    <text evidence="2">The sequence shown here is derived from an EMBL/GenBank/DDBJ whole genome shotgun (WGS) entry which is preliminary data.</text>
</comment>
<proteinExistence type="predicted"/>
<gene>
    <name evidence="2" type="ORF">PCOR1329_LOCUS20498</name>
</gene>
<organism evidence="2 3">
    <name type="scientific">Prorocentrum cordatum</name>
    <dbReference type="NCBI Taxonomy" id="2364126"/>
    <lineage>
        <taxon>Eukaryota</taxon>
        <taxon>Sar</taxon>
        <taxon>Alveolata</taxon>
        <taxon>Dinophyceae</taxon>
        <taxon>Prorocentrales</taxon>
        <taxon>Prorocentraceae</taxon>
        <taxon>Prorocentrum</taxon>
    </lineage>
</organism>
<dbReference type="Proteomes" id="UP001189429">
    <property type="component" value="Unassembled WGS sequence"/>
</dbReference>
<evidence type="ECO:0000313" key="3">
    <source>
        <dbReference type="Proteomes" id="UP001189429"/>
    </source>
</evidence>
<dbReference type="EMBL" id="CAUYUJ010006657">
    <property type="protein sequence ID" value="CAK0818129.1"/>
    <property type="molecule type" value="Genomic_DNA"/>
</dbReference>
<name>A0ABN9RGF0_9DINO</name>
<accession>A0ABN9RGF0</accession>
<evidence type="ECO:0000313" key="2">
    <source>
        <dbReference type="EMBL" id="CAK0818129.1"/>
    </source>
</evidence>
<reference evidence="2" key="1">
    <citation type="submission" date="2023-10" db="EMBL/GenBank/DDBJ databases">
        <authorList>
            <person name="Chen Y."/>
            <person name="Shah S."/>
            <person name="Dougan E. K."/>
            <person name="Thang M."/>
            <person name="Chan C."/>
        </authorList>
    </citation>
    <scope>NUCLEOTIDE SEQUENCE [LARGE SCALE GENOMIC DNA]</scope>
</reference>
<evidence type="ECO:0000256" key="1">
    <source>
        <dbReference type="SAM" id="MobiDB-lite"/>
    </source>
</evidence>
<keyword evidence="3" id="KW-1185">Reference proteome</keyword>
<protein>
    <submittedName>
        <fullName evidence="2">Uncharacterized protein</fullName>
    </submittedName>
</protein>